<proteinExistence type="predicted"/>
<organism evidence="1 2">
    <name type="scientific">Hibiscus sabdariffa</name>
    <name type="common">roselle</name>
    <dbReference type="NCBI Taxonomy" id="183260"/>
    <lineage>
        <taxon>Eukaryota</taxon>
        <taxon>Viridiplantae</taxon>
        <taxon>Streptophyta</taxon>
        <taxon>Embryophyta</taxon>
        <taxon>Tracheophyta</taxon>
        <taxon>Spermatophyta</taxon>
        <taxon>Magnoliopsida</taxon>
        <taxon>eudicotyledons</taxon>
        <taxon>Gunneridae</taxon>
        <taxon>Pentapetalae</taxon>
        <taxon>rosids</taxon>
        <taxon>malvids</taxon>
        <taxon>Malvales</taxon>
        <taxon>Malvaceae</taxon>
        <taxon>Malvoideae</taxon>
        <taxon>Hibiscus</taxon>
    </lineage>
</organism>
<evidence type="ECO:0000313" key="2">
    <source>
        <dbReference type="Proteomes" id="UP001472677"/>
    </source>
</evidence>
<protein>
    <submittedName>
        <fullName evidence="1">Uncharacterized protein</fullName>
    </submittedName>
</protein>
<dbReference type="EMBL" id="JBBPBM010000020">
    <property type="protein sequence ID" value="KAK8550507.1"/>
    <property type="molecule type" value="Genomic_DNA"/>
</dbReference>
<gene>
    <name evidence="1" type="ORF">V6N12_039210</name>
</gene>
<reference evidence="1 2" key="1">
    <citation type="journal article" date="2024" name="G3 (Bethesda)">
        <title>Genome assembly of Hibiscus sabdariffa L. provides insights into metabolisms of medicinal natural products.</title>
        <authorList>
            <person name="Kim T."/>
        </authorList>
    </citation>
    <scope>NUCLEOTIDE SEQUENCE [LARGE SCALE GENOMIC DNA]</scope>
    <source>
        <strain evidence="1">TK-2024</strain>
        <tissue evidence="1">Old leaves</tissue>
    </source>
</reference>
<keyword evidence="2" id="KW-1185">Reference proteome</keyword>
<accession>A0ABR2E3I6</accession>
<dbReference type="Proteomes" id="UP001472677">
    <property type="component" value="Unassembled WGS sequence"/>
</dbReference>
<comment type="caution">
    <text evidence="1">The sequence shown here is derived from an EMBL/GenBank/DDBJ whole genome shotgun (WGS) entry which is preliminary data.</text>
</comment>
<sequence length="99" mass="11653">MSYKVGATQAEEDISKNAQKIVDSYQNMKSEETVMEYKEKKVDPFLTMNFDEKVYSPHLRVMFFPPEESTDSVAVVQCKILPWYTYSRTDVAAERHPYW</sequence>
<name>A0ABR2E3I6_9ROSI</name>
<evidence type="ECO:0000313" key="1">
    <source>
        <dbReference type="EMBL" id="KAK8550507.1"/>
    </source>
</evidence>